<evidence type="ECO:0000313" key="1">
    <source>
        <dbReference type="EMBL" id="CAE79924.1"/>
    </source>
</evidence>
<gene>
    <name evidence="1" type="ordered locus">Bd2079</name>
</gene>
<reference evidence="1 2" key="1">
    <citation type="journal article" date="2004" name="Science">
        <title>A predator unmasked: life cycle of Bdellovibrio bacteriovorus from a genomic perspective.</title>
        <authorList>
            <person name="Rendulic S."/>
            <person name="Jagtap P."/>
            <person name="Rosinus A."/>
            <person name="Eppinger M."/>
            <person name="Baar C."/>
            <person name="Lanz C."/>
            <person name="Keller H."/>
            <person name="Lambert C."/>
            <person name="Evans K.J."/>
            <person name="Goesmann A."/>
            <person name="Meyer F."/>
            <person name="Sockett R.E."/>
            <person name="Schuster S.C."/>
        </authorList>
    </citation>
    <scope>NUCLEOTIDE SEQUENCE [LARGE SCALE GENOMIC DNA]</scope>
    <source>
        <strain evidence="2">ATCC 15356 / DSM 50701 / NCIMB 9529 / HD100</strain>
    </source>
</reference>
<name>Q6MLD3_BDEBA</name>
<sequence length="332" mass="36379">MGIGFVSLLWMKTKHIHKISKGITLLIVLSCMAALAAAGQILYESSGISSFKLKQAEDGSRVIQRTSQDYQTYRSYSEVDGDQLYLIGSAKNTEEYLNAEGISGSISWSVRKGERLERVLWGKTEAATELNVHDSYPVLVSGLGGCCAEMTGYRLFNLEDGRLLMSFNDFKYRQKVTQPFSLEVPNSDLAIRYFGLLSQDSTRDRDFVAPAPGKSAVLLIKYANEMLRQKLQVDMEVADGYAASVLDVKLEKDPAAPNSDKIEFRDDQATLWNIDGATHPAQVSGVILTVTIDAGLGSKTIKIPVKNDRLDLGSAQIPGGVSIQPLVQLGVF</sequence>
<accession>Q6MLD3</accession>
<dbReference type="KEGG" id="bba:Bd2079"/>
<organism evidence="1 2">
    <name type="scientific">Bdellovibrio bacteriovorus (strain ATCC 15356 / DSM 50701 / NCIMB 9529 / HD100)</name>
    <dbReference type="NCBI Taxonomy" id="264462"/>
    <lineage>
        <taxon>Bacteria</taxon>
        <taxon>Pseudomonadati</taxon>
        <taxon>Bdellovibrionota</taxon>
        <taxon>Bdellovibrionia</taxon>
        <taxon>Bdellovibrionales</taxon>
        <taxon>Pseudobdellovibrionaceae</taxon>
        <taxon>Bdellovibrio</taxon>
    </lineage>
</organism>
<proteinExistence type="predicted"/>
<protein>
    <submittedName>
        <fullName evidence="1">Uncharacterized protein</fullName>
    </submittedName>
</protein>
<dbReference type="HOGENOM" id="CLU_862395_0_0_7"/>
<dbReference type="AlphaFoldDB" id="Q6MLD3"/>
<dbReference type="Proteomes" id="UP000008080">
    <property type="component" value="Chromosome"/>
</dbReference>
<evidence type="ECO:0000313" key="2">
    <source>
        <dbReference type="Proteomes" id="UP000008080"/>
    </source>
</evidence>
<keyword evidence="2" id="KW-1185">Reference proteome</keyword>
<dbReference type="EMBL" id="BX842651">
    <property type="protein sequence ID" value="CAE79924.1"/>
    <property type="molecule type" value="Genomic_DNA"/>
</dbReference>
<dbReference type="STRING" id="264462.Bd2079"/>